<sequence>MERLDLAPDFIGIGVQRAATSWAYTLLNNHPQVYMPRKEMHYFDHDTENTVAWYRAQFDKADSFQLRGEFTPDYISSGVAMRRLAQHCPHTKIIIFLREQMERTFSAYQLFRSHGYFKNMGYKEALLKDKTLVEKSLYTSQLEIVFELFPRANVFICLQDEVKSDPFMVYRNICEFLGINEVGPIVAIQEVKNSTAFASVQGTFGLQRINDLLRIPVFRPIKRSKLYKSTKRYIVARHKEQSRFEYPDTNVLMRFLEDTEKTEKLLDTPLSRWKHEQLAAMAAVDGVS</sequence>
<dbReference type="SUPFAM" id="SSF52540">
    <property type="entry name" value="P-loop containing nucleoside triphosphate hydrolases"/>
    <property type="match status" value="1"/>
</dbReference>
<dbReference type="InterPro" id="IPR000863">
    <property type="entry name" value="Sulfotransferase_dom"/>
</dbReference>
<evidence type="ECO:0000313" key="4">
    <source>
        <dbReference type="EMBL" id="WOJ95052.1"/>
    </source>
</evidence>
<keyword evidence="5" id="KW-1185">Reference proteome</keyword>
<feature type="domain" description="Sulfotransferase" evidence="3">
    <location>
        <begin position="8"/>
        <end position="182"/>
    </location>
</feature>
<organism evidence="4 5">
    <name type="scientific">Congregibacter variabilis</name>
    <dbReference type="NCBI Taxonomy" id="3081200"/>
    <lineage>
        <taxon>Bacteria</taxon>
        <taxon>Pseudomonadati</taxon>
        <taxon>Pseudomonadota</taxon>
        <taxon>Gammaproteobacteria</taxon>
        <taxon>Cellvibrionales</taxon>
        <taxon>Halieaceae</taxon>
        <taxon>Congregibacter</taxon>
    </lineage>
</organism>
<gene>
    <name evidence="4" type="ORF">R0135_07740</name>
</gene>
<dbReference type="PANTHER" id="PTHR10605">
    <property type="entry name" value="HEPARAN SULFATE SULFOTRANSFERASE"/>
    <property type="match status" value="1"/>
</dbReference>
<name>A0ABZ0I6C1_9GAMM</name>
<keyword evidence="1" id="KW-0808">Transferase</keyword>
<accession>A0ABZ0I6C1</accession>
<evidence type="ECO:0000256" key="1">
    <source>
        <dbReference type="ARBA" id="ARBA00022679"/>
    </source>
</evidence>
<dbReference type="InterPro" id="IPR027417">
    <property type="entry name" value="P-loop_NTPase"/>
</dbReference>
<dbReference type="Gene3D" id="3.40.50.300">
    <property type="entry name" value="P-loop containing nucleotide triphosphate hydrolases"/>
    <property type="match status" value="1"/>
</dbReference>
<evidence type="ECO:0000256" key="2">
    <source>
        <dbReference type="ARBA" id="ARBA00023180"/>
    </source>
</evidence>
<dbReference type="PANTHER" id="PTHR10605:SF56">
    <property type="entry name" value="BIFUNCTIONAL HEPARAN SULFATE N-DEACETYLASE_N-SULFOTRANSFERASE"/>
    <property type="match status" value="1"/>
</dbReference>
<dbReference type="InterPro" id="IPR037359">
    <property type="entry name" value="NST/OST"/>
</dbReference>
<dbReference type="EMBL" id="CP136864">
    <property type="protein sequence ID" value="WOJ95052.1"/>
    <property type="molecule type" value="Genomic_DNA"/>
</dbReference>
<protein>
    <submittedName>
        <fullName evidence="4">Sulfotransferase domain-containing protein</fullName>
    </submittedName>
</protein>
<dbReference type="RefSeq" id="WP_407349685.1">
    <property type="nucleotide sequence ID" value="NZ_CP136864.1"/>
</dbReference>
<dbReference type="Proteomes" id="UP001626537">
    <property type="component" value="Chromosome"/>
</dbReference>
<reference evidence="4 5" key="1">
    <citation type="submission" date="2023-10" db="EMBL/GenBank/DDBJ databases">
        <title>Two novel species belonging to the OM43/NOR5 clade.</title>
        <authorList>
            <person name="Park M."/>
        </authorList>
    </citation>
    <scope>NUCLEOTIDE SEQUENCE [LARGE SCALE GENOMIC DNA]</scope>
    <source>
        <strain evidence="4 5">IMCC43200</strain>
    </source>
</reference>
<evidence type="ECO:0000259" key="3">
    <source>
        <dbReference type="Pfam" id="PF00685"/>
    </source>
</evidence>
<keyword evidence="2" id="KW-0325">Glycoprotein</keyword>
<dbReference type="Pfam" id="PF00685">
    <property type="entry name" value="Sulfotransfer_1"/>
    <property type="match status" value="1"/>
</dbReference>
<proteinExistence type="predicted"/>
<evidence type="ECO:0000313" key="5">
    <source>
        <dbReference type="Proteomes" id="UP001626537"/>
    </source>
</evidence>